<gene>
    <name evidence="3" type="ORF">GTQ38_17160</name>
</gene>
<dbReference type="Proteomes" id="UP000475249">
    <property type="component" value="Unassembled WGS sequence"/>
</dbReference>
<dbReference type="EMBL" id="WXYO01000007">
    <property type="protein sequence ID" value="NAS13746.1"/>
    <property type="molecule type" value="Genomic_DNA"/>
</dbReference>
<evidence type="ECO:0000259" key="1">
    <source>
        <dbReference type="Pfam" id="PF12904"/>
    </source>
</evidence>
<keyword evidence="4" id="KW-1185">Reference proteome</keyword>
<organism evidence="3 4">
    <name type="scientific">Poritiphilus flavus</name>
    <dbReference type="NCBI Taxonomy" id="2697053"/>
    <lineage>
        <taxon>Bacteria</taxon>
        <taxon>Pseudomonadati</taxon>
        <taxon>Bacteroidota</taxon>
        <taxon>Flavobacteriia</taxon>
        <taxon>Flavobacteriales</taxon>
        <taxon>Flavobacteriaceae</taxon>
        <taxon>Poritiphilus</taxon>
    </lineage>
</organism>
<proteinExistence type="predicted"/>
<feature type="domain" description="Apiosidase-like catalytic" evidence="2">
    <location>
        <begin position="31"/>
        <end position="336"/>
    </location>
</feature>
<accession>A0A6L9EGG0</accession>
<evidence type="ECO:0000313" key="4">
    <source>
        <dbReference type="Proteomes" id="UP000475249"/>
    </source>
</evidence>
<name>A0A6L9EGG0_9FLAO</name>
<sequence length="454" mass="51277">MYSYLLKVLVCLCLLTVSVELRSQMQKLKISDNNRFLVREDGEPFVWMGDTNWFFAKLSPSIIDSILKKRSEQGFTIMFVSCREKLYNGDGPGTPDNPNEQWWKYLDEYVDKSEKSNLYVGITLGWWGLMKKYSAADLFEYGKWVGNRYKDRNNIVWLTMGETGSHNRDNAIPDDKLIALVNGIREGDTGDKLLTVHADYQRGTSLSNDGDICDFNNWQTSQWCCPEQLPRNDERSWTVWEAIEFDYNKRYEGLPKPTLDSEAWYENNKDFCEGGSFNIRRRAYFTILAGGFGHTYGAGGIWDGLSVSEECSETALNALDYEGAVHMGYLSSFLHGLGRDLLKLYPNQGMIVSGNSDSYDSHIQASATVDQSFALIYSASDSPYELDVANLKGSQLSGIWYNPRTSSYQHDSGLVITDKSNPYAIDPPGNSGAGNDWLLILGDTEVVKKYAAKN</sequence>
<feature type="domain" description="Putative collagen-binding" evidence="1">
    <location>
        <begin position="346"/>
        <end position="441"/>
    </location>
</feature>
<dbReference type="InterPro" id="IPR024749">
    <property type="entry name" value="Collagen-bd_put"/>
</dbReference>
<dbReference type="PANTHER" id="PTHR37836:SF2">
    <property type="entry name" value="DUF4038 DOMAIN-CONTAINING PROTEIN"/>
    <property type="match status" value="1"/>
</dbReference>
<dbReference type="PANTHER" id="PTHR37836">
    <property type="entry name" value="LMO1036 PROTEIN"/>
    <property type="match status" value="1"/>
</dbReference>
<reference evidence="3 4" key="1">
    <citation type="submission" date="2020-01" db="EMBL/GenBank/DDBJ databases">
        <title>Bacteria diversity of Porities sp.</title>
        <authorList>
            <person name="Wang G."/>
        </authorList>
    </citation>
    <scope>NUCLEOTIDE SEQUENCE [LARGE SCALE GENOMIC DNA]</scope>
    <source>
        <strain evidence="3 4">R33</strain>
    </source>
</reference>
<dbReference type="Pfam" id="PF12904">
    <property type="entry name" value="Collagen_bind_2"/>
    <property type="match status" value="1"/>
</dbReference>
<evidence type="ECO:0000313" key="3">
    <source>
        <dbReference type="EMBL" id="NAS13746.1"/>
    </source>
</evidence>
<dbReference type="AlphaFoldDB" id="A0A6L9EGG0"/>
<protein>
    <submittedName>
        <fullName evidence="3">DUF4038 domain-containing protein</fullName>
    </submittedName>
</protein>
<dbReference type="RefSeq" id="WP_161436770.1">
    <property type="nucleotide sequence ID" value="NZ_WXYO01000007.1"/>
</dbReference>
<comment type="caution">
    <text evidence="3">The sequence shown here is derived from an EMBL/GenBank/DDBJ whole genome shotgun (WGS) entry which is preliminary data.</text>
</comment>
<dbReference type="InterPro" id="IPR017853">
    <property type="entry name" value="GH"/>
</dbReference>
<dbReference type="Pfam" id="PF13204">
    <property type="entry name" value="Apiosidase"/>
    <property type="match status" value="1"/>
</dbReference>
<dbReference type="Gene3D" id="3.20.20.80">
    <property type="entry name" value="Glycosidases"/>
    <property type="match status" value="1"/>
</dbReference>
<evidence type="ECO:0000259" key="2">
    <source>
        <dbReference type="Pfam" id="PF13204"/>
    </source>
</evidence>
<dbReference type="SUPFAM" id="SSF51445">
    <property type="entry name" value="(Trans)glycosidases"/>
    <property type="match status" value="1"/>
</dbReference>
<dbReference type="InterPro" id="IPR025277">
    <property type="entry name" value="Apiosidase-like_cat_dom"/>
</dbReference>